<reference evidence="9 10" key="1">
    <citation type="submission" date="2007-06" db="EMBL/GenBank/DDBJ databases">
        <title>The Genome Sequence of Coccidioides posadasii RMSCC_3488.</title>
        <authorList>
            <consortium name="Coccidioides Genome Resources Consortium"/>
            <consortium name="The Broad Institute Genome Sequencing Platform"/>
            <person name="Henn M.R."/>
            <person name="Sykes S."/>
            <person name="Young S."/>
            <person name="Jaffe D."/>
            <person name="Berlin A."/>
            <person name="Alvarez P."/>
            <person name="Butler J."/>
            <person name="Gnerre S."/>
            <person name="Grabherr M."/>
            <person name="Mauceli E."/>
            <person name="Brockman W."/>
            <person name="Kodira C."/>
            <person name="Alvarado L."/>
            <person name="Zeng Q."/>
            <person name="Crawford M."/>
            <person name="Antoine C."/>
            <person name="Devon K."/>
            <person name="Galgiani J."/>
            <person name="Orsborn K."/>
            <person name="Lewis M.L."/>
            <person name="Nusbaum C."/>
            <person name="Galagan J."/>
            <person name="Birren B."/>
        </authorList>
    </citation>
    <scope>NUCLEOTIDE SEQUENCE [LARGE SCALE GENOMIC DNA]</scope>
    <source>
        <strain evidence="9 10">RMSCC 3488</strain>
    </source>
</reference>
<sequence>MAAMKVAAPQRKRILKVLFTSLLLDLLTAAKISFTFILPLFPSLLTFYLQRDPSPTSLLNRILHYLNAYKNAFAKPIDSRYDVVLLGGALGSLFSFLQAIAAPFIGHISDKKGRRTALLWSMMGNIASVVLWVAATDFRTFLGSRIVGGLSEGNVQIANAIATDISDENQRGGTMALVGACFSIAFTFGPAIGAALANVTAVTDNPFAVAAGCSLLLILVETVYIYFCLPETHPRYSKLVDKKPSPEESLQKQPVDKAHSDKRETTPSCPRKYTNNPSLLNITHFLFLLPFSGLEFSLPFLTATLYSQISPAHSAANPSALNGRLLSVMGLLSSLLQGSIVRRLPPLLTVRIGVLTCTLSFFFLARISSLSGLYAAGCLLAVTSATVVTGLNSLGSLEAGEGDRGVFLGRLRSWGQAGRATGPMLFCTLFWWGGREVAYNVGAVAMLGVCAVVFGALKSPVSGNKIGKR</sequence>
<feature type="transmembrane region" description="Helical" evidence="7">
    <location>
        <begin position="373"/>
        <end position="394"/>
    </location>
</feature>
<dbReference type="GO" id="GO:0016020">
    <property type="term" value="C:membrane"/>
    <property type="evidence" value="ECO:0007669"/>
    <property type="project" value="UniProtKB-SubCell"/>
</dbReference>
<feature type="region of interest" description="Disordered" evidence="6">
    <location>
        <begin position="238"/>
        <end position="272"/>
    </location>
</feature>
<accession>A0A0J6EU02</accession>
<dbReference type="Gene3D" id="1.20.1250.20">
    <property type="entry name" value="MFS general substrate transporter like domains"/>
    <property type="match status" value="1"/>
</dbReference>
<dbReference type="Proteomes" id="UP000054567">
    <property type="component" value="Unassembled WGS sequence"/>
</dbReference>
<evidence type="ECO:0000256" key="4">
    <source>
        <dbReference type="ARBA" id="ARBA00022989"/>
    </source>
</evidence>
<evidence type="ECO:0000256" key="6">
    <source>
        <dbReference type="SAM" id="MobiDB-lite"/>
    </source>
</evidence>
<keyword evidence="4 7" id="KW-1133">Transmembrane helix</keyword>
<feature type="transmembrane region" description="Helical" evidence="7">
    <location>
        <begin position="207"/>
        <end position="229"/>
    </location>
</feature>
<feature type="transmembrane region" description="Helical" evidence="7">
    <location>
        <begin position="83"/>
        <end position="105"/>
    </location>
</feature>
<dbReference type="AlphaFoldDB" id="A0A0J6EU02"/>
<dbReference type="PANTHER" id="PTHR23504">
    <property type="entry name" value="MAJOR FACILITATOR SUPERFAMILY DOMAIN-CONTAINING PROTEIN 10"/>
    <property type="match status" value="1"/>
</dbReference>
<feature type="transmembrane region" description="Helical" evidence="7">
    <location>
        <begin position="279"/>
        <end position="301"/>
    </location>
</feature>
<dbReference type="SUPFAM" id="SSF103473">
    <property type="entry name" value="MFS general substrate transporter"/>
    <property type="match status" value="1"/>
</dbReference>
<dbReference type="FunFam" id="1.20.1250.20:FF:000223">
    <property type="entry name" value="Major facilitator superfamily domain-containing protein"/>
    <property type="match status" value="1"/>
</dbReference>
<dbReference type="OrthoDB" id="196650at2759"/>
<dbReference type="Pfam" id="PF07690">
    <property type="entry name" value="MFS_1"/>
    <property type="match status" value="1"/>
</dbReference>
<feature type="transmembrane region" description="Helical" evidence="7">
    <location>
        <begin position="141"/>
        <end position="162"/>
    </location>
</feature>
<keyword evidence="3 7" id="KW-0812">Transmembrane</keyword>
<keyword evidence="2" id="KW-0813">Transport</keyword>
<evidence type="ECO:0000313" key="10">
    <source>
        <dbReference type="Proteomes" id="UP000054567"/>
    </source>
</evidence>
<feature type="transmembrane region" description="Helical" evidence="7">
    <location>
        <begin position="117"/>
        <end position="135"/>
    </location>
</feature>
<feature type="transmembrane region" description="Helical" evidence="7">
    <location>
        <begin position="438"/>
        <end position="457"/>
    </location>
</feature>
<reference evidence="10" key="2">
    <citation type="journal article" date="2009" name="Genome Res.">
        <title>Comparative genomic analyses of the human fungal pathogens Coccidioides and their relatives.</title>
        <authorList>
            <person name="Sharpton T.J."/>
            <person name="Stajich J.E."/>
            <person name="Rounsley S.D."/>
            <person name="Gardner M.J."/>
            <person name="Wortman J.R."/>
            <person name="Jordar V.S."/>
            <person name="Maiti R."/>
            <person name="Kodira C.D."/>
            <person name="Neafsey D.E."/>
            <person name="Zeng Q."/>
            <person name="Hung C.-Y."/>
            <person name="McMahan C."/>
            <person name="Muszewska A."/>
            <person name="Grynberg M."/>
            <person name="Mandel M.A."/>
            <person name="Kellner E.M."/>
            <person name="Barker B.M."/>
            <person name="Galgiani J.N."/>
            <person name="Orbach M.J."/>
            <person name="Kirkland T.N."/>
            <person name="Cole G.T."/>
            <person name="Henn M.R."/>
            <person name="Birren B.W."/>
            <person name="Taylor J.W."/>
        </authorList>
    </citation>
    <scope>NUCLEOTIDE SEQUENCE [LARGE SCALE GENOMIC DNA]</scope>
    <source>
        <strain evidence="10">RMSCC 3488</strain>
    </source>
</reference>
<dbReference type="PROSITE" id="PS50850">
    <property type="entry name" value="MFS"/>
    <property type="match status" value="1"/>
</dbReference>
<dbReference type="EMBL" id="DS268109">
    <property type="protein sequence ID" value="KMM64016.1"/>
    <property type="molecule type" value="Genomic_DNA"/>
</dbReference>
<gene>
    <name evidence="9" type="ORF">CPAG_00368</name>
</gene>
<evidence type="ECO:0000256" key="5">
    <source>
        <dbReference type="ARBA" id="ARBA00023136"/>
    </source>
</evidence>
<name>A0A0J6EU02_COCPO</name>
<dbReference type="VEuPathDB" id="FungiDB:CPAG_00368"/>
<dbReference type="GO" id="GO:0022857">
    <property type="term" value="F:transmembrane transporter activity"/>
    <property type="evidence" value="ECO:0007669"/>
    <property type="project" value="InterPro"/>
</dbReference>
<protein>
    <recommendedName>
        <fullName evidence="8">Major facilitator superfamily (MFS) profile domain-containing protein</fullName>
    </recommendedName>
</protein>
<feature type="domain" description="Major facilitator superfamily (MFS) profile" evidence="8">
    <location>
        <begin position="14"/>
        <end position="460"/>
    </location>
</feature>
<feature type="transmembrane region" description="Helical" evidence="7">
    <location>
        <begin position="348"/>
        <end position="367"/>
    </location>
</feature>
<evidence type="ECO:0000259" key="8">
    <source>
        <dbReference type="PROSITE" id="PS50850"/>
    </source>
</evidence>
<organism evidence="9 10">
    <name type="scientific">Coccidioides posadasii RMSCC 3488</name>
    <dbReference type="NCBI Taxonomy" id="454284"/>
    <lineage>
        <taxon>Eukaryota</taxon>
        <taxon>Fungi</taxon>
        <taxon>Dikarya</taxon>
        <taxon>Ascomycota</taxon>
        <taxon>Pezizomycotina</taxon>
        <taxon>Eurotiomycetes</taxon>
        <taxon>Eurotiomycetidae</taxon>
        <taxon>Onygenales</taxon>
        <taxon>Onygenaceae</taxon>
        <taxon>Coccidioides</taxon>
    </lineage>
</organism>
<evidence type="ECO:0000256" key="1">
    <source>
        <dbReference type="ARBA" id="ARBA00004141"/>
    </source>
</evidence>
<reference evidence="10" key="3">
    <citation type="journal article" date="2010" name="Genome Res.">
        <title>Population genomic sequencing of Coccidioides fungi reveals recent hybridization and transposon control.</title>
        <authorList>
            <person name="Neafsey D.E."/>
            <person name="Barker B.M."/>
            <person name="Sharpton T.J."/>
            <person name="Stajich J.E."/>
            <person name="Park D.J."/>
            <person name="Whiston E."/>
            <person name="Hung C.-Y."/>
            <person name="McMahan C."/>
            <person name="White J."/>
            <person name="Sykes S."/>
            <person name="Heiman D."/>
            <person name="Young S."/>
            <person name="Zeng Q."/>
            <person name="Abouelleil A."/>
            <person name="Aftuck L."/>
            <person name="Bessette D."/>
            <person name="Brown A."/>
            <person name="FitzGerald M."/>
            <person name="Lui A."/>
            <person name="Macdonald J.P."/>
            <person name="Priest M."/>
            <person name="Orbach M.J."/>
            <person name="Galgiani J.N."/>
            <person name="Kirkland T.N."/>
            <person name="Cole G.T."/>
            <person name="Birren B.W."/>
            <person name="Henn M.R."/>
            <person name="Taylor J.W."/>
            <person name="Rounsley S.D."/>
        </authorList>
    </citation>
    <scope>NUCLEOTIDE SEQUENCE [LARGE SCALE GENOMIC DNA]</scope>
    <source>
        <strain evidence="10">RMSCC 3488</strain>
    </source>
</reference>
<dbReference type="PANTHER" id="PTHR23504:SF31">
    <property type="entry name" value="MAJOR FACILITATOR SUPERFAMILY DOMAIN-CONTAINING PROTEIN 10"/>
    <property type="match status" value="1"/>
</dbReference>
<comment type="subcellular location">
    <subcellularLocation>
        <location evidence="1">Membrane</location>
        <topology evidence="1">Multi-pass membrane protein</topology>
    </subcellularLocation>
</comment>
<evidence type="ECO:0000313" key="9">
    <source>
        <dbReference type="EMBL" id="KMM64016.1"/>
    </source>
</evidence>
<feature type="transmembrane region" description="Helical" evidence="7">
    <location>
        <begin position="174"/>
        <end position="195"/>
    </location>
</feature>
<proteinExistence type="predicted"/>
<keyword evidence="5 7" id="KW-0472">Membrane</keyword>
<dbReference type="InterPro" id="IPR020846">
    <property type="entry name" value="MFS_dom"/>
</dbReference>
<dbReference type="InterPro" id="IPR011701">
    <property type="entry name" value="MFS"/>
</dbReference>
<feature type="compositionally biased region" description="Basic and acidic residues" evidence="6">
    <location>
        <begin position="238"/>
        <end position="265"/>
    </location>
</feature>
<evidence type="ECO:0000256" key="7">
    <source>
        <dbReference type="SAM" id="Phobius"/>
    </source>
</evidence>
<evidence type="ECO:0000256" key="3">
    <source>
        <dbReference type="ARBA" id="ARBA00022692"/>
    </source>
</evidence>
<evidence type="ECO:0000256" key="2">
    <source>
        <dbReference type="ARBA" id="ARBA00022448"/>
    </source>
</evidence>
<dbReference type="InterPro" id="IPR036259">
    <property type="entry name" value="MFS_trans_sf"/>
</dbReference>